<dbReference type="PANTHER" id="PTHR31793">
    <property type="entry name" value="4-HYDROXYBENZOYL-COA THIOESTERASE FAMILY MEMBER"/>
    <property type="match status" value="1"/>
</dbReference>
<dbReference type="CDD" id="cd00586">
    <property type="entry name" value="4HBT"/>
    <property type="match status" value="1"/>
</dbReference>
<reference evidence="1" key="1">
    <citation type="submission" date="2019-11" db="EMBL/GenBank/DDBJ databases">
        <title>Microbial mats filling the niche in hypersaline microbial mats.</title>
        <authorList>
            <person name="Wong H.L."/>
            <person name="Macleod F.I."/>
            <person name="White R.A. III"/>
            <person name="Burns B.P."/>
        </authorList>
    </citation>
    <scope>NUCLEOTIDE SEQUENCE</scope>
    <source>
        <strain evidence="1">Rbin_158</strain>
    </source>
</reference>
<dbReference type="InterPro" id="IPR029069">
    <property type="entry name" value="HotDog_dom_sf"/>
</dbReference>
<dbReference type="GO" id="GO:0047617">
    <property type="term" value="F:fatty acyl-CoA hydrolase activity"/>
    <property type="evidence" value="ECO:0007669"/>
    <property type="project" value="TreeGrafter"/>
</dbReference>
<dbReference type="Proteomes" id="UP000649604">
    <property type="component" value="Unassembled WGS sequence"/>
</dbReference>
<dbReference type="Pfam" id="PF13279">
    <property type="entry name" value="4HBT_2"/>
    <property type="match status" value="1"/>
</dbReference>
<accession>A0A9D5JTM6</accession>
<dbReference type="AlphaFoldDB" id="A0A9D5JTM6"/>
<name>A0A9D5JTM6_9BACT</name>
<sequence>MLPERPLEVELVLPVKTYDIDFAGIVSNIVYIRWLEDLRLKMLEQYLPLDQQIKADISPILMQTQIQYRKAVTLLDAPVGRMWMSDLSRMKWWVTAEIAVNGVVAATAEQYGCFIQLSTTRPIRIPAELLKHYHTLRR</sequence>
<evidence type="ECO:0000313" key="1">
    <source>
        <dbReference type="EMBL" id="MBD3324033.1"/>
    </source>
</evidence>
<dbReference type="EMBL" id="WJJP01000175">
    <property type="protein sequence ID" value="MBD3324033.1"/>
    <property type="molecule type" value="Genomic_DNA"/>
</dbReference>
<comment type="caution">
    <text evidence="1">The sequence shown here is derived from an EMBL/GenBank/DDBJ whole genome shotgun (WGS) entry which is preliminary data.</text>
</comment>
<evidence type="ECO:0000313" key="2">
    <source>
        <dbReference type="Proteomes" id="UP000649604"/>
    </source>
</evidence>
<protein>
    <submittedName>
        <fullName evidence="1">Acyl-CoA thioesterase</fullName>
    </submittedName>
</protein>
<gene>
    <name evidence="1" type="ORF">GF339_05575</name>
</gene>
<dbReference type="PANTHER" id="PTHR31793:SF24">
    <property type="entry name" value="LONG-CHAIN ACYL-COA THIOESTERASE FADM"/>
    <property type="match status" value="1"/>
</dbReference>
<proteinExistence type="predicted"/>
<organism evidence="1 2">
    <name type="scientific">candidate division KSB3 bacterium</name>
    <dbReference type="NCBI Taxonomy" id="2044937"/>
    <lineage>
        <taxon>Bacteria</taxon>
        <taxon>candidate division KSB3</taxon>
    </lineage>
</organism>
<dbReference type="InterPro" id="IPR050563">
    <property type="entry name" value="4-hydroxybenzoyl-CoA_TE"/>
</dbReference>
<dbReference type="SUPFAM" id="SSF54637">
    <property type="entry name" value="Thioesterase/thiol ester dehydrase-isomerase"/>
    <property type="match status" value="1"/>
</dbReference>
<dbReference type="Gene3D" id="3.10.129.10">
    <property type="entry name" value="Hotdog Thioesterase"/>
    <property type="match status" value="1"/>
</dbReference>